<keyword evidence="1" id="KW-0812">Transmembrane</keyword>
<proteinExistence type="predicted"/>
<feature type="transmembrane region" description="Helical" evidence="1">
    <location>
        <begin position="103"/>
        <end position="124"/>
    </location>
</feature>
<reference evidence="2 3" key="1">
    <citation type="submission" date="2019-01" db="EMBL/GenBank/DDBJ databases">
        <authorList>
            <person name="Chen W.-M."/>
        </authorList>
    </citation>
    <scope>NUCLEOTIDE SEQUENCE [LARGE SCALE GENOMIC DNA]</scope>
    <source>
        <strain evidence="2 3">KYPC3</strain>
    </source>
</reference>
<keyword evidence="3" id="KW-1185">Reference proteome</keyword>
<feature type="transmembrane region" description="Helical" evidence="1">
    <location>
        <begin position="191"/>
        <end position="209"/>
    </location>
</feature>
<organism evidence="2 3">
    <name type="scientific">Rheinheimera riviphila</name>
    <dbReference type="NCBI Taxonomy" id="1834037"/>
    <lineage>
        <taxon>Bacteria</taxon>
        <taxon>Pseudomonadati</taxon>
        <taxon>Pseudomonadota</taxon>
        <taxon>Gammaproteobacteria</taxon>
        <taxon>Chromatiales</taxon>
        <taxon>Chromatiaceae</taxon>
        <taxon>Rheinheimera</taxon>
    </lineage>
</organism>
<feature type="transmembrane region" description="Helical" evidence="1">
    <location>
        <begin position="77"/>
        <end position="97"/>
    </location>
</feature>
<dbReference type="EMBL" id="SACS01000006">
    <property type="protein sequence ID" value="RVU40182.1"/>
    <property type="molecule type" value="Genomic_DNA"/>
</dbReference>
<evidence type="ECO:0000256" key="1">
    <source>
        <dbReference type="SAM" id="Phobius"/>
    </source>
</evidence>
<dbReference type="AlphaFoldDB" id="A0A437R088"/>
<name>A0A437R088_9GAMM</name>
<dbReference type="RefSeq" id="WP_127698524.1">
    <property type="nucleotide sequence ID" value="NZ_SACS01000006.1"/>
</dbReference>
<evidence type="ECO:0000313" key="2">
    <source>
        <dbReference type="EMBL" id="RVU40182.1"/>
    </source>
</evidence>
<sequence length="259" mass="30681">MVKNFYRTVASLPSYALAPWIFLGGHFLLILVFRHFSGVTEVEFLLEKYWYFYIPVSFCGVIFNFRMHVLFFVWWRFLAGLCFMFLYISVLLEMAYFSGWPFISYSMLVLLFLYSLFFLLRFVFWSDFHRTLLWYRKIENKHGEDIFYLTKDGYMEVHELNDKLKFLKFTAFWEIDFFAKPVDLTSKTLNGFYKFFGLVVALGAIYAAFTDFNVVSAGIIIVFSLIIPEFLRHSVGSAFLDAILVSKYKIGDRVVFPKK</sequence>
<feature type="transmembrane region" description="Helical" evidence="1">
    <location>
        <begin position="12"/>
        <end position="37"/>
    </location>
</feature>
<accession>A0A437R088</accession>
<comment type="caution">
    <text evidence="2">The sequence shown here is derived from an EMBL/GenBank/DDBJ whole genome shotgun (WGS) entry which is preliminary data.</text>
</comment>
<dbReference type="Proteomes" id="UP000283077">
    <property type="component" value="Unassembled WGS sequence"/>
</dbReference>
<protein>
    <submittedName>
        <fullName evidence="2">Uncharacterized protein</fullName>
    </submittedName>
</protein>
<evidence type="ECO:0000313" key="3">
    <source>
        <dbReference type="Proteomes" id="UP000283077"/>
    </source>
</evidence>
<feature type="transmembrane region" description="Helical" evidence="1">
    <location>
        <begin position="49"/>
        <end position="65"/>
    </location>
</feature>
<keyword evidence="1" id="KW-0472">Membrane</keyword>
<gene>
    <name evidence="2" type="ORF">EOE67_08005</name>
</gene>
<keyword evidence="1" id="KW-1133">Transmembrane helix</keyword>